<keyword evidence="7" id="KW-1185">Reference proteome</keyword>
<dbReference type="SUPFAM" id="SSF88697">
    <property type="entry name" value="PUA domain-like"/>
    <property type="match status" value="1"/>
</dbReference>
<dbReference type="GO" id="GO:0042054">
    <property type="term" value="F:histone methyltransferase activity"/>
    <property type="evidence" value="ECO:0007669"/>
    <property type="project" value="TreeGrafter"/>
</dbReference>
<reference evidence="6 7" key="1">
    <citation type="submission" date="2023-12" db="EMBL/GenBank/DDBJ databases">
        <title>A high-quality genome assembly for Dillenia turbinata (Dilleniales).</title>
        <authorList>
            <person name="Chanderbali A."/>
        </authorList>
    </citation>
    <scope>NUCLEOTIDE SEQUENCE [LARGE SCALE GENOMIC DNA]</scope>
    <source>
        <strain evidence="6">LSX21</strain>
        <tissue evidence="6">Leaf</tissue>
    </source>
</reference>
<dbReference type="SMART" id="SM00466">
    <property type="entry name" value="SRA"/>
    <property type="match status" value="1"/>
</dbReference>
<evidence type="ECO:0000256" key="1">
    <source>
        <dbReference type="ARBA" id="ARBA00004286"/>
    </source>
</evidence>
<evidence type="ECO:0000256" key="2">
    <source>
        <dbReference type="ARBA" id="ARBA00023242"/>
    </source>
</evidence>
<name>A0AAN8WFN6_9MAGN</name>
<dbReference type="AlphaFoldDB" id="A0AAN8WFN6"/>
<comment type="subcellular location">
    <subcellularLocation>
        <location evidence="1">Chromosome</location>
    </subcellularLocation>
    <subcellularLocation>
        <location evidence="3">Nucleus</location>
    </subcellularLocation>
</comment>
<dbReference type="EMBL" id="JBAMMX010000001">
    <property type="protein sequence ID" value="KAK6947512.1"/>
    <property type="molecule type" value="Genomic_DNA"/>
</dbReference>
<dbReference type="Pfam" id="PF02182">
    <property type="entry name" value="SAD_SRA"/>
    <property type="match status" value="1"/>
</dbReference>
<dbReference type="InterPro" id="IPR003105">
    <property type="entry name" value="SRA_YDG"/>
</dbReference>
<evidence type="ECO:0000259" key="5">
    <source>
        <dbReference type="PROSITE" id="PS51015"/>
    </source>
</evidence>
<evidence type="ECO:0000256" key="3">
    <source>
        <dbReference type="PROSITE-ProRule" id="PRU00358"/>
    </source>
</evidence>
<dbReference type="GO" id="GO:0005694">
    <property type="term" value="C:chromosome"/>
    <property type="evidence" value="ECO:0007669"/>
    <property type="project" value="UniProtKB-SubCell"/>
</dbReference>
<evidence type="ECO:0000313" key="6">
    <source>
        <dbReference type="EMBL" id="KAK6947512.1"/>
    </source>
</evidence>
<feature type="domain" description="YDG" evidence="5">
    <location>
        <begin position="200"/>
        <end position="352"/>
    </location>
</feature>
<gene>
    <name evidence="6" type="ORF">RJ641_000985</name>
</gene>
<feature type="region of interest" description="Disordered" evidence="4">
    <location>
        <begin position="61"/>
        <end position="86"/>
    </location>
</feature>
<evidence type="ECO:0000256" key="4">
    <source>
        <dbReference type="SAM" id="MobiDB-lite"/>
    </source>
</evidence>
<dbReference type="PROSITE" id="PS51015">
    <property type="entry name" value="YDG"/>
    <property type="match status" value="1"/>
</dbReference>
<dbReference type="InterPro" id="IPR051357">
    <property type="entry name" value="H3K9_HMTase_SUVAR3-9"/>
</dbReference>
<protein>
    <submittedName>
        <fullName evidence="6">SRA-YDG</fullName>
    </submittedName>
</protein>
<dbReference type="GO" id="GO:0003690">
    <property type="term" value="F:double-stranded DNA binding"/>
    <property type="evidence" value="ECO:0007669"/>
    <property type="project" value="TreeGrafter"/>
</dbReference>
<keyword evidence="2 3" id="KW-0539">Nucleus</keyword>
<dbReference type="Gene3D" id="2.30.280.10">
    <property type="entry name" value="SRA-YDG"/>
    <property type="match status" value="1"/>
</dbReference>
<proteinExistence type="predicted"/>
<dbReference type="InterPro" id="IPR015947">
    <property type="entry name" value="PUA-like_sf"/>
</dbReference>
<feature type="compositionally biased region" description="Basic and acidic residues" evidence="4">
    <location>
        <begin position="67"/>
        <end position="80"/>
    </location>
</feature>
<dbReference type="Proteomes" id="UP001370490">
    <property type="component" value="Unassembled WGS sequence"/>
</dbReference>
<dbReference type="GO" id="GO:0005634">
    <property type="term" value="C:nucleus"/>
    <property type="evidence" value="ECO:0007669"/>
    <property type="project" value="UniProtKB-SubCell"/>
</dbReference>
<dbReference type="PANTHER" id="PTHR45660:SF13">
    <property type="entry name" value="HISTONE-LYSINE N-METHYLTRANSFERASE SETMAR"/>
    <property type="match status" value="1"/>
</dbReference>
<feature type="region of interest" description="Disordered" evidence="4">
    <location>
        <begin position="107"/>
        <end position="130"/>
    </location>
</feature>
<accession>A0AAN8WFN6</accession>
<comment type="caution">
    <text evidence="6">The sequence shown here is derived from an EMBL/GenBank/DDBJ whole genome shotgun (WGS) entry which is preliminary data.</text>
</comment>
<organism evidence="6 7">
    <name type="scientific">Dillenia turbinata</name>
    <dbReference type="NCBI Taxonomy" id="194707"/>
    <lineage>
        <taxon>Eukaryota</taxon>
        <taxon>Viridiplantae</taxon>
        <taxon>Streptophyta</taxon>
        <taxon>Embryophyta</taxon>
        <taxon>Tracheophyta</taxon>
        <taxon>Spermatophyta</taxon>
        <taxon>Magnoliopsida</taxon>
        <taxon>eudicotyledons</taxon>
        <taxon>Gunneridae</taxon>
        <taxon>Pentapetalae</taxon>
        <taxon>Dilleniales</taxon>
        <taxon>Dilleniaceae</taxon>
        <taxon>Dillenia</taxon>
    </lineage>
</organism>
<dbReference type="InterPro" id="IPR036987">
    <property type="entry name" value="SRA-YDG_sf"/>
</dbReference>
<evidence type="ECO:0000313" key="7">
    <source>
        <dbReference type="Proteomes" id="UP001370490"/>
    </source>
</evidence>
<sequence>METKKSFLFTENSKMNRQESNQISFKCKEIDSTKSNKKYIVPRTSKIGDLQMSEAEQLKLYKSSTRGLDKNPDISREKSSKKSSLFASRRRLDSRFGGGCFLVGGSSKEEEKQQWERPPMADNVSKKRRISKPHEPEIKKNAEWAIKDRENVQEVLDLFRKMMSEKQKKEGKYRARMDMLVARDLRNQGKSLILGREKIGAIPGIEIGDTFFYRVELSIVGLHRPYEHGVNFIKDTDNGRLLATSVIASEKHDDLSDPNTICYTGQGGNIMSRTKKTTAPEDQKMKGANLALKNCIGCNSVVRVIRSQKSKLSFTMNSSGTLYTYDGLYTVDSYRVVLSKYGKTVFKFLLKKVAGQ</sequence>
<dbReference type="PANTHER" id="PTHR45660">
    <property type="entry name" value="HISTONE-LYSINE N-METHYLTRANSFERASE SETMAR"/>
    <property type="match status" value="1"/>
</dbReference>